<comment type="caution">
    <text evidence="1">The sequence shown here is derived from an EMBL/GenBank/DDBJ whole genome shotgun (WGS) entry which is preliminary data.</text>
</comment>
<reference evidence="1" key="1">
    <citation type="journal article" date="2022" name="Int. J. Mol. Sci.">
        <title>Draft Genome of Tanacetum Coccineum: Genomic Comparison of Closely Related Tanacetum-Family Plants.</title>
        <authorList>
            <person name="Yamashiro T."/>
            <person name="Shiraishi A."/>
            <person name="Nakayama K."/>
            <person name="Satake H."/>
        </authorList>
    </citation>
    <scope>NUCLEOTIDE SEQUENCE</scope>
</reference>
<evidence type="ECO:0008006" key="3">
    <source>
        <dbReference type="Google" id="ProtNLM"/>
    </source>
</evidence>
<evidence type="ECO:0000313" key="2">
    <source>
        <dbReference type="Proteomes" id="UP001151760"/>
    </source>
</evidence>
<evidence type="ECO:0000313" key="1">
    <source>
        <dbReference type="EMBL" id="GJT28794.1"/>
    </source>
</evidence>
<sequence length="413" mass="46506">MNPKRRPDFVNFRADVQHLQHSLPIIKASIDLLVDTVVGKLELQKSLRLIGKVQVGTAFVSKGDNEVPFEFKTEGGSLLDDELNRGEKDSWELTASDKIETQLWNKGITVSTMLYDIDKIAFILCAKIDITAMSTKVVGIEIKASAIADFVLVKSFLLNGGDQNGKKPIWIKWCKVLASKEKGGLGVPSLYALNRALLFKWVWRFYTQWFSLWAKVIRGMHGEDGKLCKNIKQSHSSVWLDIVRETVILKNKGTDLCGFIHKKMGNGIDTSFWNDVWKGDTAFKFLYPIIYALESCKNIMVAEKMSHETLVFSLRRDPWGGIEQEQFGQLLANVEGTVLANSCDIWVWSKEGSGDFSVASARRTIDDRWLPIQPRLDGLVLCPSKLMFMLGKHASSELDKRVSEPSMAADDIK</sequence>
<proteinExistence type="predicted"/>
<dbReference type="PANTHER" id="PTHR36617:SF16">
    <property type="entry name" value="OS04G0516500 PROTEIN"/>
    <property type="match status" value="1"/>
</dbReference>
<accession>A0ABQ5CW66</accession>
<dbReference type="Proteomes" id="UP001151760">
    <property type="component" value="Unassembled WGS sequence"/>
</dbReference>
<name>A0ABQ5CW66_9ASTR</name>
<keyword evidence="2" id="KW-1185">Reference proteome</keyword>
<gene>
    <name evidence="1" type="ORF">Tco_0909069</name>
</gene>
<dbReference type="PANTHER" id="PTHR36617">
    <property type="entry name" value="PROTEIN, PUTATIVE-RELATED"/>
    <property type="match status" value="1"/>
</dbReference>
<protein>
    <recommendedName>
        <fullName evidence="3">RNA-directed DNA polymerase, eukaryota, reverse transcriptase zinc-binding domain protein</fullName>
    </recommendedName>
</protein>
<dbReference type="EMBL" id="BQNB010014490">
    <property type="protein sequence ID" value="GJT28794.1"/>
    <property type="molecule type" value="Genomic_DNA"/>
</dbReference>
<organism evidence="1 2">
    <name type="scientific">Tanacetum coccineum</name>
    <dbReference type="NCBI Taxonomy" id="301880"/>
    <lineage>
        <taxon>Eukaryota</taxon>
        <taxon>Viridiplantae</taxon>
        <taxon>Streptophyta</taxon>
        <taxon>Embryophyta</taxon>
        <taxon>Tracheophyta</taxon>
        <taxon>Spermatophyta</taxon>
        <taxon>Magnoliopsida</taxon>
        <taxon>eudicotyledons</taxon>
        <taxon>Gunneridae</taxon>
        <taxon>Pentapetalae</taxon>
        <taxon>asterids</taxon>
        <taxon>campanulids</taxon>
        <taxon>Asterales</taxon>
        <taxon>Asteraceae</taxon>
        <taxon>Asteroideae</taxon>
        <taxon>Anthemideae</taxon>
        <taxon>Anthemidinae</taxon>
        <taxon>Tanacetum</taxon>
    </lineage>
</organism>
<reference evidence="1" key="2">
    <citation type="submission" date="2022-01" db="EMBL/GenBank/DDBJ databases">
        <authorList>
            <person name="Yamashiro T."/>
            <person name="Shiraishi A."/>
            <person name="Satake H."/>
            <person name="Nakayama K."/>
        </authorList>
    </citation>
    <scope>NUCLEOTIDE SEQUENCE</scope>
</reference>